<keyword evidence="6" id="KW-0949">S-adenosyl-L-methionine</keyword>
<comment type="caution">
    <text evidence="11">The sequence shown here is derived from an EMBL/GenBank/DDBJ whole genome shotgun (WGS) entry which is preliminary data.</text>
</comment>
<evidence type="ECO:0000256" key="1">
    <source>
        <dbReference type="ARBA" id="ARBA00004953"/>
    </source>
</evidence>
<evidence type="ECO:0000256" key="4">
    <source>
        <dbReference type="ARBA" id="ARBA00022603"/>
    </source>
</evidence>
<dbReference type="RefSeq" id="WP_233088865.1">
    <property type="nucleotide sequence ID" value="NZ_BAABWN010000004.1"/>
</dbReference>
<evidence type="ECO:0000256" key="8">
    <source>
        <dbReference type="ARBA" id="ARBA00025705"/>
    </source>
</evidence>
<dbReference type="InterPro" id="IPR035996">
    <property type="entry name" value="4pyrrol_Methylase_sf"/>
</dbReference>
<dbReference type="CDD" id="cd11642">
    <property type="entry name" value="SUMT"/>
    <property type="match status" value="1"/>
</dbReference>
<dbReference type="NCBIfam" id="NF004790">
    <property type="entry name" value="PRK06136.1"/>
    <property type="match status" value="1"/>
</dbReference>
<dbReference type="InterPro" id="IPR014777">
    <property type="entry name" value="4pyrrole_Mease_sub1"/>
</dbReference>
<dbReference type="Pfam" id="PF00590">
    <property type="entry name" value="TP_methylase"/>
    <property type="match status" value="1"/>
</dbReference>
<evidence type="ECO:0000313" key="12">
    <source>
        <dbReference type="Proteomes" id="UP001465153"/>
    </source>
</evidence>
<keyword evidence="4 9" id="KW-0489">Methyltransferase</keyword>
<evidence type="ECO:0000256" key="5">
    <source>
        <dbReference type="ARBA" id="ARBA00022679"/>
    </source>
</evidence>
<protein>
    <recommendedName>
        <fullName evidence="3">uroporphyrinogen-III C-methyltransferase</fullName>
        <ecNumber evidence="3">2.1.1.107</ecNumber>
    </recommendedName>
</protein>
<sequence>MPFDQTNINLGRVFLVGAGPGDPDLLTVKALKTIQSCDVIFYDALVSEEIKELFPANVQAIYVGKRCSDHSVSQEELCELLIEEARQGRTVCRLKGGDPFVFGRGSEEALALSKAGIDWHVIPGITAAVGCTASAGIPLTHRGISHGCTFVTAHARTERGLEQHLDVDWSSLVKSNNTLVFYMGLGKARLIQEQLIAAGMPATTEFAIVEKGCTPDQKIYSDQLDKLFKTVSTHEISAPALIVVGKVISVAKELTLLKNLNTFQQHLHLV</sequence>
<keyword evidence="5 9" id="KW-0808">Transferase</keyword>
<organism evidence="11 12">
    <name type="scientific">Sessilibacter corallicola</name>
    <dbReference type="NCBI Taxonomy" id="2904075"/>
    <lineage>
        <taxon>Bacteria</taxon>
        <taxon>Pseudomonadati</taxon>
        <taxon>Pseudomonadota</taxon>
        <taxon>Gammaproteobacteria</taxon>
        <taxon>Cellvibrionales</taxon>
        <taxon>Cellvibrionaceae</taxon>
        <taxon>Sessilibacter</taxon>
    </lineage>
</organism>
<proteinExistence type="inferred from homology"/>
<dbReference type="InterPro" id="IPR006366">
    <property type="entry name" value="CobA/CysG_C"/>
</dbReference>
<dbReference type="InterPro" id="IPR000878">
    <property type="entry name" value="4pyrrol_Mease"/>
</dbReference>
<dbReference type="EC" id="2.1.1.107" evidence="3"/>
<dbReference type="InterPro" id="IPR014776">
    <property type="entry name" value="4pyrrole_Mease_sub2"/>
</dbReference>
<dbReference type="Proteomes" id="UP001465153">
    <property type="component" value="Unassembled WGS sequence"/>
</dbReference>
<feature type="domain" description="Tetrapyrrole methylase" evidence="10">
    <location>
        <begin position="13"/>
        <end position="226"/>
    </location>
</feature>
<comment type="pathway">
    <text evidence="1">Cofactor biosynthesis; adenosylcobalamin biosynthesis.</text>
</comment>
<evidence type="ECO:0000313" key="11">
    <source>
        <dbReference type="EMBL" id="GAA6167628.1"/>
    </source>
</evidence>
<dbReference type="Gene3D" id="3.30.950.10">
    <property type="entry name" value="Methyltransferase, Cobalt-precorrin-4 Transmethylase, Domain 2"/>
    <property type="match status" value="1"/>
</dbReference>
<name>A0ABQ0A7K1_9GAMM</name>
<dbReference type="SUPFAM" id="SSF53790">
    <property type="entry name" value="Tetrapyrrole methylase"/>
    <property type="match status" value="1"/>
</dbReference>
<accession>A0ABQ0A7K1</accession>
<dbReference type="InterPro" id="IPR003043">
    <property type="entry name" value="Uropor_MeTrfase_CS"/>
</dbReference>
<comment type="pathway">
    <text evidence="8">Porphyrin-containing compound metabolism; siroheme biosynthesis; precorrin-2 from uroporphyrinogen III: step 1/1.</text>
</comment>
<dbReference type="Gene3D" id="3.40.1010.10">
    <property type="entry name" value="Cobalt-precorrin-4 Transmethylase, Domain 1"/>
    <property type="match status" value="1"/>
</dbReference>
<dbReference type="PANTHER" id="PTHR45790">
    <property type="entry name" value="SIROHEME SYNTHASE-RELATED"/>
    <property type="match status" value="1"/>
</dbReference>
<dbReference type="EMBL" id="BAABWN010000004">
    <property type="protein sequence ID" value="GAA6167628.1"/>
    <property type="molecule type" value="Genomic_DNA"/>
</dbReference>
<keyword evidence="12" id="KW-1185">Reference proteome</keyword>
<reference evidence="11 12" key="1">
    <citation type="submission" date="2024-04" db="EMBL/GenBank/DDBJ databases">
        <title>Draft genome sequence of Sessilibacter corallicola NBRC 116591.</title>
        <authorList>
            <person name="Miyakawa T."/>
            <person name="Kusuya Y."/>
            <person name="Miura T."/>
        </authorList>
    </citation>
    <scope>NUCLEOTIDE SEQUENCE [LARGE SCALE GENOMIC DNA]</scope>
    <source>
        <strain evidence="11 12">KU-00831-HH</strain>
    </source>
</reference>
<dbReference type="PROSITE" id="PS00839">
    <property type="entry name" value="SUMT_1"/>
    <property type="match status" value="1"/>
</dbReference>
<dbReference type="NCBIfam" id="TIGR01469">
    <property type="entry name" value="cobA_cysG_Cterm"/>
    <property type="match status" value="1"/>
</dbReference>
<keyword evidence="7" id="KW-0627">Porphyrin biosynthesis</keyword>
<dbReference type="PROSITE" id="PS00840">
    <property type="entry name" value="SUMT_2"/>
    <property type="match status" value="1"/>
</dbReference>
<evidence type="ECO:0000256" key="3">
    <source>
        <dbReference type="ARBA" id="ARBA00012162"/>
    </source>
</evidence>
<dbReference type="PANTHER" id="PTHR45790:SF3">
    <property type="entry name" value="S-ADENOSYL-L-METHIONINE-DEPENDENT UROPORPHYRINOGEN III METHYLTRANSFERASE, CHLOROPLASTIC"/>
    <property type="match status" value="1"/>
</dbReference>
<comment type="similarity">
    <text evidence="2 9">Belongs to the precorrin methyltransferase family.</text>
</comment>
<evidence type="ECO:0000256" key="7">
    <source>
        <dbReference type="ARBA" id="ARBA00023244"/>
    </source>
</evidence>
<evidence type="ECO:0000256" key="9">
    <source>
        <dbReference type="RuleBase" id="RU003960"/>
    </source>
</evidence>
<evidence type="ECO:0000256" key="2">
    <source>
        <dbReference type="ARBA" id="ARBA00005879"/>
    </source>
</evidence>
<evidence type="ECO:0000259" key="10">
    <source>
        <dbReference type="Pfam" id="PF00590"/>
    </source>
</evidence>
<gene>
    <name evidence="11" type="primary">cobA</name>
    <name evidence="11" type="ORF">NBRC116591_14380</name>
</gene>
<evidence type="ECO:0000256" key="6">
    <source>
        <dbReference type="ARBA" id="ARBA00022691"/>
    </source>
</evidence>
<dbReference type="InterPro" id="IPR050161">
    <property type="entry name" value="Siro_Cobalamin_biosynth"/>
</dbReference>